<dbReference type="EC" id="2.1.1.319" evidence="2"/>
<evidence type="ECO:0000256" key="1">
    <source>
        <dbReference type="ARBA" id="ARBA00004514"/>
    </source>
</evidence>
<dbReference type="GO" id="GO:0005829">
    <property type="term" value="C:cytosol"/>
    <property type="evidence" value="ECO:0007669"/>
    <property type="project" value="UniProtKB-SubCell"/>
</dbReference>
<comment type="caution">
    <text evidence="16">The sequence shown here is derived from an EMBL/GenBank/DDBJ whole genome shotgun (WGS) entry which is preliminary data.</text>
</comment>
<feature type="domain" description="Protein arginine N-methyltransferase" evidence="15">
    <location>
        <begin position="451"/>
        <end position="600"/>
    </location>
</feature>
<dbReference type="GO" id="GO:0005634">
    <property type="term" value="C:nucleus"/>
    <property type="evidence" value="ECO:0007669"/>
    <property type="project" value="TreeGrafter"/>
</dbReference>
<dbReference type="EMBL" id="VYZN01000025">
    <property type="protein sequence ID" value="KAE9535641.1"/>
    <property type="molecule type" value="Genomic_DNA"/>
</dbReference>
<name>A0A6G0TMR8_APHGL</name>
<evidence type="ECO:0000256" key="2">
    <source>
        <dbReference type="ARBA" id="ARBA00011925"/>
    </source>
</evidence>
<keyword evidence="5 12" id="KW-0808">Transferase</keyword>
<dbReference type="InterPro" id="IPR036236">
    <property type="entry name" value="Znf_C2H2_sf"/>
</dbReference>
<dbReference type="AlphaFoldDB" id="A0A6G0TMR8"/>
<keyword evidence="6 12" id="KW-0949">S-adenosyl-L-methionine</keyword>
<dbReference type="FunFam" id="3.40.50.150:FF:000003">
    <property type="entry name" value="Blast:Protein arginine N-methyltransferase 1"/>
    <property type="match status" value="1"/>
</dbReference>
<proteinExistence type="predicted"/>
<dbReference type="Pfam" id="PF21137">
    <property type="entry name" value="ANM3_C2H2_Zf"/>
    <property type="match status" value="1"/>
</dbReference>
<evidence type="ECO:0000256" key="5">
    <source>
        <dbReference type="ARBA" id="ARBA00022679"/>
    </source>
</evidence>
<comment type="catalytic activity">
    <reaction evidence="10">
        <text>L-arginyl-[protein] + 2 S-adenosyl-L-methionine = N(omega),N(omega)-dimethyl-L-arginyl-[protein] + 2 S-adenosyl-L-homocysteine + 2 H(+)</text>
        <dbReference type="Rhea" id="RHEA:48096"/>
        <dbReference type="Rhea" id="RHEA-COMP:10532"/>
        <dbReference type="Rhea" id="RHEA-COMP:11991"/>
        <dbReference type="ChEBI" id="CHEBI:15378"/>
        <dbReference type="ChEBI" id="CHEBI:29965"/>
        <dbReference type="ChEBI" id="CHEBI:57856"/>
        <dbReference type="ChEBI" id="CHEBI:59789"/>
        <dbReference type="ChEBI" id="CHEBI:61897"/>
        <dbReference type="EC" id="2.1.1.319"/>
    </reaction>
    <physiologicalReaction direction="left-to-right" evidence="10">
        <dbReference type="Rhea" id="RHEA:48097"/>
    </physiologicalReaction>
</comment>
<evidence type="ECO:0000256" key="11">
    <source>
        <dbReference type="ARBA" id="ARBA00049303"/>
    </source>
</evidence>
<reference evidence="16 17" key="1">
    <citation type="submission" date="2019-08" db="EMBL/GenBank/DDBJ databases">
        <title>The genome of the soybean aphid Biotype 1, its phylome, world population structure and adaptation to the North American continent.</title>
        <authorList>
            <person name="Giordano R."/>
            <person name="Donthu R.K."/>
            <person name="Hernandez A.G."/>
            <person name="Wright C.L."/>
            <person name="Zimin A.V."/>
        </authorList>
    </citation>
    <scope>NUCLEOTIDE SEQUENCE [LARGE SCALE GENOMIC DNA]</scope>
    <source>
        <tissue evidence="16">Whole aphids</tissue>
    </source>
</reference>
<keyword evidence="17" id="KW-1185">Reference proteome</keyword>
<evidence type="ECO:0000259" key="14">
    <source>
        <dbReference type="Pfam" id="PF21137"/>
    </source>
</evidence>
<keyword evidence="8" id="KW-0863">Zinc-finger</keyword>
<gene>
    <name evidence="16" type="ORF">AGLY_007542</name>
</gene>
<keyword evidence="13" id="KW-0175">Coiled coil</keyword>
<accession>A0A6G0TMR8</accession>
<dbReference type="PANTHER" id="PTHR11006">
    <property type="entry name" value="PROTEIN ARGININE N-METHYLTRANSFERASE"/>
    <property type="match status" value="1"/>
</dbReference>
<evidence type="ECO:0000313" key="17">
    <source>
        <dbReference type="Proteomes" id="UP000475862"/>
    </source>
</evidence>
<dbReference type="InterPro" id="IPR055135">
    <property type="entry name" value="PRMT_dom"/>
</dbReference>
<dbReference type="GO" id="GO:0035242">
    <property type="term" value="F:protein-arginine omega-N asymmetric methyltransferase activity"/>
    <property type="evidence" value="ECO:0007669"/>
    <property type="project" value="UniProtKB-EC"/>
</dbReference>
<evidence type="ECO:0000313" key="16">
    <source>
        <dbReference type="EMBL" id="KAE9535641.1"/>
    </source>
</evidence>
<dbReference type="GO" id="GO:0042054">
    <property type="term" value="F:histone methyltransferase activity"/>
    <property type="evidence" value="ECO:0007669"/>
    <property type="project" value="TreeGrafter"/>
</dbReference>
<dbReference type="CDD" id="cd02440">
    <property type="entry name" value="AdoMet_MTases"/>
    <property type="match status" value="1"/>
</dbReference>
<dbReference type="Pfam" id="PF22528">
    <property type="entry name" value="PRMT_C"/>
    <property type="match status" value="1"/>
</dbReference>
<dbReference type="OrthoDB" id="7848332at2759"/>
<evidence type="ECO:0000256" key="6">
    <source>
        <dbReference type="ARBA" id="ARBA00022691"/>
    </source>
</evidence>
<dbReference type="GO" id="GO:0008270">
    <property type="term" value="F:zinc ion binding"/>
    <property type="evidence" value="ECO:0007669"/>
    <property type="project" value="UniProtKB-KW"/>
</dbReference>
<keyword evidence="3" id="KW-0963">Cytoplasm</keyword>
<dbReference type="Pfam" id="PF06325">
    <property type="entry name" value="PrmA"/>
    <property type="match status" value="1"/>
</dbReference>
<evidence type="ECO:0000256" key="10">
    <source>
        <dbReference type="ARBA" id="ARBA00047384"/>
    </source>
</evidence>
<dbReference type="Gene3D" id="3.40.50.150">
    <property type="entry name" value="Vaccinia Virus protein VP39"/>
    <property type="match status" value="1"/>
</dbReference>
<comment type="subcellular location">
    <subcellularLocation>
        <location evidence="1">Cytoplasm</location>
        <location evidence="1">Cytosol</location>
    </subcellularLocation>
</comment>
<evidence type="ECO:0000256" key="9">
    <source>
        <dbReference type="ARBA" id="ARBA00022833"/>
    </source>
</evidence>
<dbReference type="SUPFAM" id="SSF53335">
    <property type="entry name" value="S-adenosyl-L-methionine-dependent methyltransferases"/>
    <property type="match status" value="1"/>
</dbReference>
<keyword evidence="9" id="KW-0862">Zinc</keyword>
<feature type="domain" description="Protein arginine N-methyltransferase 3-like C2H2 zinc finger" evidence="14">
    <location>
        <begin position="157"/>
        <end position="205"/>
    </location>
</feature>
<keyword evidence="4 12" id="KW-0489">Methyltransferase</keyword>
<dbReference type="PROSITE" id="PS51678">
    <property type="entry name" value="SAM_MT_PRMT"/>
    <property type="match status" value="1"/>
</dbReference>
<dbReference type="SUPFAM" id="SSF57667">
    <property type="entry name" value="beta-beta-alpha zinc fingers"/>
    <property type="match status" value="1"/>
</dbReference>
<keyword evidence="7" id="KW-0479">Metal-binding</keyword>
<dbReference type="PANTHER" id="PTHR11006:SF53">
    <property type="entry name" value="PROTEIN ARGININE N-METHYLTRANSFERASE 3"/>
    <property type="match status" value="1"/>
</dbReference>
<evidence type="ECO:0000256" key="3">
    <source>
        <dbReference type="ARBA" id="ARBA00022490"/>
    </source>
</evidence>
<evidence type="ECO:0000256" key="12">
    <source>
        <dbReference type="PROSITE-ProRule" id="PRU01015"/>
    </source>
</evidence>
<evidence type="ECO:0000256" key="4">
    <source>
        <dbReference type="ARBA" id="ARBA00022603"/>
    </source>
</evidence>
<sequence>MYNNTYHHKGRPYKDLLHETQAQRFTRTRLANVKYLDNDYRLSYRIVCYPIKTCFELLNFEFYFDSFKHFGPNSRLRRESWIHNNNNNLVGRLLSTYIIDNRIDMSVDSDSDHSFGDWVENGPDKVKCLFCELLYDDVPEAIVHCAKDHSFDFSLAKRKYNMDFYSYIKCINYTRIRIQEDDNFNPSTLFGVDSQPWNDDKYLTPVLKDDPWLMIDIDDAIEDDKESESGYTVNFENNQFTLSSEHFSHIQNKIQTVTKQLESKEKELADAYNQMLQMKETLTKVLSARPDDSINTASTLNLEDDHGYFGSYSSVDIHYEMLKDKVRTESYCSAILQNAPSFNGKTVLDLGTGSGILSMFMAKAQAVKVFAVDEADILYNAMDNFRENGFDDVIVPIKGRIEDVSLPVEKVDAIVSEWMGYFLLFESMLDSLIFARDKYLNKNGIMLPNECNIFICGVSDMDRYDEILGFWSDVYGFRMPSLRTETLNKAQVEIVPVDRIVTEECKLCTFDMYTCDTNSTNFKVEFKLNIKKTCSMTSIVGYFDSIFDNDNPVILSTAPNCPPTHWKQTVFLLPDPIDVNEGDILVGEFQCSRNIKQPTRITRTLTGSFDLNLLMLYCTGMVHHQHGDLQTLQHMNMYIIKYPKNSSALYTKIVLIDFNNFFVL</sequence>
<evidence type="ECO:0000259" key="15">
    <source>
        <dbReference type="Pfam" id="PF22528"/>
    </source>
</evidence>
<dbReference type="InterPro" id="IPR025799">
    <property type="entry name" value="Arg_MeTrfase"/>
</dbReference>
<evidence type="ECO:0000256" key="8">
    <source>
        <dbReference type="ARBA" id="ARBA00022771"/>
    </source>
</evidence>
<evidence type="ECO:0000256" key="7">
    <source>
        <dbReference type="ARBA" id="ARBA00022723"/>
    </source>
</evidence>
<dbReference type="InterPro" id="IPR049482">
    <property type="entry name" value="ANM3-like_C2H2_Zf"/>
</dbReference>
<dbReference type="InterPro" id="IPR029063">
    <property type="entry name" value="SAM-dependent_MTases_sf"/>
</dbReference>
<dbReference type="Gene3D" id="2.70.160.11">
    <property type="entry name" value="Hnrnp arginine n-methyltransferase1"/>
    <property type="match status" value="1"/>
</dbReference>
<feature type="coiled-coil region" evidence="13">
    <location>
        <begin position="247"/>
        <end position="281"/>
    </location>
</feature>
<protein>
    <recommendedName>
        <fullName evidence="2">type I protein arginine methyltransferase</fullName>
        <ecNumber evidence="2">2.1.1.319</ecNumber>
    </recommendedName>
</protein>
<comment type="catalytic activity">
    <reaction evidence="11">
        <text>L-arginyl-[protein] + S-adenosyl-L-methionine = N(omega)-methyl-L-arginyl-[protein] + S-adenosyl-L-homocysteine + H(+)</text>
        <dbReference type="Rhea" id="RHEA:48100"/>
        <dbReference type="Rhea" id="RHEA-COMP:10532"/>
        <dbReference type="Rhea" id="RHEA-COMP:11990"/>
        <dbReference type="ChEBI" id="CHEBI:15378"/>
        <dbReference type="ChEBI" id="CHEBI:29965"/>
        <dbReference type="ChEBI" id="CHEBI:57856"/>
        <dbReference type="ChEBI" id="CHEBI:59789"/>
        <dbReference type="ChEBI" id="CHEBI:65280"/>
    </reaction>
    <physiologicalReaction direction="left-to-right" evidence="11">
        <dbReference type="Rhea" id="RHEA:48101"/>
    </physiologicalReaction>
</comment>
<organism evidence="16 17">
    <name type="scientific">Aphis glycines</name>
    <name type="common">Soybean aphid</name>
    <dbReference type="NCBI Taxonomy" id="307491"/>
    <lineage>
        <taxon>Eukaryota</taxon>
        <taxon>Metazoa</taxon>
        <taxon>Ecdysozoa</taxon>
        <taxon>Arthropoda</taxon>
        <taxon>Hexapoda</taxon>
        <taxon>Insecta</taxon>
        <taxon>Pterygota</taxon>
        <taxon>Neoptera</taxon>
        <taxon>Paraneoptera</taxon>
        <taxon>Hemiptera</taxon>
        <taxon>Sternorrhyncha</taxon>
        <taxon>Aphidomorpha</taxon>
        <taxon>Aphidoidea</taxon>
        <taxon>Aphididae</taxon>
        <taxon>Aphidini</taxon>
        <taxon>Aphis</taxon>
        <taxon>Aphis</taxon>
    </lineage>
</organism>
<dbReference type="GO" id="GO:0032259">
    <property type="term" value="P:methylation"/>
    <property type="evidence" value="ECO:0007669"/>
    <property type="project" value="UniProtKB-KW"/>
</dbReference>
<dbReference type="Proteomes" id="UP000475862">
    <property type="component" value="Unassembled WGS sequence"/>
</dbReference>
<evidence type="ECO:0000256" key="13">
    <source>
        <dbReference type="SAM" id="Coils"/>
    </source>
</evidence>